<protein>
    <submittedName>
        <fullName evidence="1">Uncharacterized protein</fullName>
    </submittedName>
</protein>
<feature type="non-terminal residue" evidence="1">
    <location>
        <position position="109"/>
    </location>
</feature>
<evidence type="ECO:0000313" key="1">
    <source>
        <dbReference type="EMBL" id="SVB55588.1"/>
    </source>
</evidence>
<dbReference type="EMBL" id="UINC01046946">
    <property type="protein sequence ID" value="SVB55588.1"/>
    <property type="molecule type" value="Genomic_DNA"/>
</dbReference>
<dbReference type="AlphaFoldDB" id="A0A382EY17"/>
<accession>A0A382EY17</accession>
<sequence length="109" mass="12513">MAFSKQLTASIDNALKHDQYFLNLEIQTGSIGESFLQKTVERSNTLRNYLISRSIADPNIISGAIGFEKKYHIHDLNIPEIDELDFILNSKNFEARRLERILSSIKKES</sequence>
<reference evidence="1" key="1">
    <citation type="submission" date="2018-05" db="EMBL/GenBank/DDBJ databases">
        <authorList>
            <person name="Lanie J.A."/>
            <person name="Ng W.-L."/>
            <person name="Kazmierczak K.M."/>
            <person name="Andrzejewski T.M."/>
            <person name="Davidsen T.M."/>
            <person name="Wayne K.J."/>
            <person name="Tettelin H."/>
            <person name="Glass J.I."/>
            <person name="Rusch D."/>
            <person name="Podicherti R."/>
            <person name="Tsui H.-C.T."/>
            <person name="Winkler M.E."/>
        </authorList>
    </citation>
    <scope>NUCLEOTIDE SEQUENCE</scope>
</reference>
<proteinExistence type="predicted"/>
<organism evidence="1">
    <name type="scientific">marine metagenome</name>
    <dbReference type="NCBI Taxonomy" id="408172"/>
    <lineage>
        <taxon>unclassified sequences</taxon>
        <taxon>metagenomes</taxon>
        <taxon>ecological metagenomes</taxon>
    </lineage>
</organism>
<gene>
    <name evidence="1" type="ORF">METZ01_LOCUS208442</name>
</gene>
<name>A0A382EY17_9ZZZZ</name>